<keyword evidence="1" id="KW-0812">Transmembrane</keyword>
<evidence type="ECO:0000256" key="1">
    <source>
        <dbReference type="SAM" id="Phobius"/>
    </source>
</evidence>
<dbReference type="EMBL" id="PYGD01000002">
    <property type="protein sequence ID" value="PSK93082.1"/>
    <property type="molecule type" value="Genomic_DNA"/>
</dbReference>
<sequence>MIAKNGSFLCIIGLLAIVMNFFNYVPKLLVWIYKWGEGPAWGIKIALVVVGGAMWWMGSKTPTGTEDGTPAGQ</sequence>
<reference evidence="2 3" key="1">
    <citation type="submission" date="2018-03" db="EMBL/GenBank/DDBJ databases">
        <title>Genomic Encyclopedia of Type Strains, Phase III (KMG-III): the genomes of soil and plant-associated and newly described type strains.</title>
        <authorList>
            <person name="Whitman W."/>
        </authorList>
    </citation>
    <scope>NUCLEOTIDE SEQUENCE [LARGE SCALE GENOMIC DNA]</scope>
    <source>
        <strain evidence="2 3">CGMCC 1.12700</strain>
    </source>
</reference>
<proteinExistence type="predicted"/>
<accession>A0A2P8D799</accession>
<keyword evidence="1" id="KW-0472">Membrane</keyword>
<gene>
    <name evidence="2" type="ORF">B0I18_10251</name>
</gene>
<dbReference type="Proteomes" id="UP000240572">
    <property type="component" value="Unassembled WGS sequence"/>
</dbReference>
<comment type="caution">
    <text evidence="2">The sequence shown here is derived from an EMBL/GenBank/DDBJ whole genome shotgun (WGS) entry which is preliminary data.</text>
</comment>
<protein>
    <submittedName>
        <fullName evidence="2">Uncharacterized protein</fullName>
    </submittedName>
</protein>
<evidence type="ECO:0000313" key="3">
    <source>
        <dbReference type="Proteomes" id="UP000240572"/>
    </source>
</evidence>
<dbReference type="AlphaFoldDB" id="A0A2P8D799"/>
<dbReference type="RefSeq" id="WP_219905942.1">
    <property type="nucleotide sequence ID" value="NZ_PYGD01000002.1"/>
</dbReference>
<organism evidence="2 3">
    <name type="scientific">Taibaiella chishuiensis</name>
    <dbReference type="NCBI Taxonomy" id="1434707"/>
    <lineage>
        <taxon>Bacteria</taxon>
        <taxon>Pseudomonadati</taxon>
        <taxon>Bacteroidota</taxon>
        <taxon>Chitinophagia</taxon>
        <taxon>Chitinophagales</taxon>
        <taxon>Chitinophagaceae</taxon>
        <taxon>Taibaiella</taxon>
    </lineage>
</organism>
<keyword evidence="1" id="KW-1133">Transmembrane helix</keyword>
<feature type="transmembrane region" description="Helical" evidence="1">
    <location>
        <begin position="6"/>
        <end position="26"/>
    </location>
</feature>
<feature type="transmembrane region" description="Helical" evidence="1">
    <location>
        <begin position="38"/>
        <end position="57"/>
    </location>
</feature>
<name>A0A2P8D799_9BACT</name>
<keyword evidence="3" id="KW-1185">Reference proteome</keyword>
<evidence type="ECO:0000313" key="2">
    <source>
        <dbReference type="EMBL" id="PSK93082.1"/>
    </source>
</evidence>